<dbReference type="AlphaFoldDB" id="A0A7G9GNQ1"/>
<evidence type="ECO:0000313" key="3">
    <source>
        <dbReference type="Proteomes" id="UP000515856"/>
    </source>
</evidence>
<dbReference type="RefSeq" id="WP_118667148.1">
    <property type="nucleotide sequence ID" value="NZ_CP060636.1"/>
</dbReference>
<dbReference type="KEGG" id="ehn:H9Q80_00305"/>
<sequence length="76" mass="8916">MTKEEIKLIKDQQAQIEKGYKYQIKQLEEKVQEAENNAKASMDQITELLKENDYLRNQIQHLQSGLTGEELSAYEE</sequence>
<evidence type="ECO:0000256" key="1">
    <source>
        <dbReference type="SAM" id="Coils"/>
    </source>
</evidence>
<name>A0A7G9GNQ1_9FIRM</name>
<gene>
    <name evidence="2" type="ORF">H9Q80_00305</name>
</gene>
<keyword evidence="1" id="KW-0175">Coiled coil</keyword>
<keyword evidence="3" id="KW-1185">Reference proteome</keyword>
<dbReference type="Proteomes" id="UP000515856">
    <property type="component" value="Chromosome"/>
</dbReference>
<accession>A0A7G9GNQ1</accession>
<feature type="coiled-coil region" evidence="1">
    <location>
        <begin position="17"/>
        <end position="51"/>
    </location>
</feature>
<protein>
    <submittedName>
        <fullName evidence="2">Uncharacterized protein</fullName>
    </submittedName>
</protein>
<evidence type="ECO:0000313" key="2">
    <source>
        <dbReference type="EMBL" id="QNM12433.1"/>
    </source>
</evidence>
<organism evidence="2 3">
    <name type="scientific">[Eubacterium] hominis</name>
    <dbReference type="NCBI Taxonomy" id="2764325"/>
    <lineage>
        <taxon>Bacteria</taxon>
        <taxon>Bacillati</taxon>
        <taxon>Bacillota</taxon>
        <taxon>Erysipelotrichia</taxon>
        <taxon>Erysipelotrichales</taxon>
        <taxon>Erysipelotrichaceae</taxon>
        <taxon>Amedibacillus</taxon>
    </lineage>
</organism>
<proteinExistence type="predicted"/>
<dbReference type="EMBL" id="CP060636">
    <property type="protein sequence ID" value="QNM12433.1"/>
    <property type="molecule type" value="Genomic_DNA"/>
</dbReference>
<reference evidence="2 3" key="1">
    <citation type="submission" date="2020-08" db="EMBL/GenBank/DDBJ databases">
        <authorList>
            <person name="Liu C."/>
            <person name="Sun Q."/>
        </authorList>
    </citation>
    <scope>NUCLEOTIDE SEQUENCE [LARGE SCALE GENOMIC DNA]</scope>
    <source>
        <strain evidence="2 3">NSJ-61</strain>
    </source>
</reference>